<reference evidence="1" key="1">
    <citation type="journal article" date="2014" name="Front. Microbiol.">
        <title>High frequency of phylogenetically diverse reductive dehalogenase-homologous genes in deep subseafloor sedimentary metagenomes.</title>
        <authorList>
            <person name="Kawai M."/>
            <person name="Futagami T."/>
            <person name="Toyoda A."/>
            <person name="Takaki Y."/>
            <person name="Nishi S."/>
            <person name="Hori S."/>
            <person name="Arai W."/>
            <person name="Tsubouchi T."/>
            <person name="Morono Y."/>
            <person name="Uchiyama I."/>
            <person name="Ito T."/>
            <person name="Fujiyama A."/>
            <person name="Inagaki F."/>
            <person name="Takami H."/>
        </authorList>
    </citation>
    <scope>NUCLEOTIDE SEQUENCE</scope>
    <source>
        <strain evidence="1">Expedition CK06-06</strain>
    </source>
</reference>
<organism evidence="1">
    <name type="scientific">marine sediment metagenome</name>
    <dbReference type="NCBI Taxonomy" id="412755"/>
    <lineage>
        <taxon>unclassified sequences</taxon>
        <taxon>metagenomes</taxon>
        <taxon>ecological metagenomes</taxon>
    </lineage>
</organism>
<comment type="caution">
    <text evidence="1">The sequence shown here is derived from an EMBL/GenBank/DDBJ whole genome shotgun (WGS) entry which is preliminary data.</text>
</comment>
<sequence length="30" mass="3354">LGFCRGTMDCALPVLLYFVHPEHDASNPYS</sequence>
<protein>
    <submittedName>
        <fullName evidence="1">Uncharacterized protein</fullName>
    </submittedName>
</protein>
<gene>
    <name evidence="1" type="ORF">S12H4_36133</name>
</gene>
<name>X1UAA9_9ZZZZ</name>
<accession>X1UAA9</accession>
<proteinExistence type="predicted"/>
<evidence type="ECO:0000313" key="1">
    <source>
        <dbReference type="EMBL" id="GAI89284.1"/>
    </source>
</evidence>
<dbReference type="AlphaFoldDB" id="X1UAA9"/>
<feature type="non-terminal residue" evidence="1">
    <location>
        <position position="1"/>
    </location>
</feature>
<dbReference type="EMBL" id="BARW01021521">
    <property type="protein sequence ID" value="GAI89284.1"/>
    <property type="molecule type" value="Genomic_DNA"/>
</dbReference>